<protein>
    <recommendedName>
        <fullName evidence="3 7">Flagellar basal-body rod protein FlgG</fullName>
    </recommendedName>
    <alternativeName>
        <fullName evidence="6 8">Distal rod protein</fullName>
    </alternativeName>
</protein>
<dbReference type="InterPro" id="IPR001444">
    <property type="entry name" value="Flag_bb_rod_N"/>
</dbReference>
<keyword evidence="13" id="KW-1185">Reference proteome</keyword>
<evidence type="ECO:0000256" key="4">
    <source>
        <dbReference type="ARBA" id="ARBA00023143"/>
    </source>
</evidence>
<feature type="domain" description="Flagellar hook protein FlgE/F/G-like D1" evidence="11">
    <location>
        <begin position="96"/>
        <end position="159"/>
    </location>
</feature>
<evidence type="ECO:0000256" key="5">
    <source>
        <dbReference type="ARBA" id="ARBA00025933"/>
    </source>
</evidence>
<dbReference type="NCBIfam" id="TIGR03506">
    <property type="entry name" value="FlgEFG_subfam"/>
    <property type="match status" value="2"/>
</dbReference>
<dbReference type="InterPro" id="IPR012834">
    <property type="entry name" value="FlgG_G_neg"/>
</dbReference>
<dbReference type="Pfam" id="PF22692">
    <property type="entry name" value="LlgE_F_G_D1"/>
    <property type="match status" value="1"/>
</dbReference>
<feature type="domain" description="Flagellar basal-body/hook protein C-terminal" evidence="10">
    <location>
        <begin position="215"/>
        <end position="260"/>
    </location>
</feature>
<keyword evidence="12" id="KW-0282">Flagellum</keyword>
<sequence length="261" mass="27420">MRSLMTAATGMQAQQLNVEVISNNLANMNTTGFKRQRAEFQDLLYQNVQQMGVSSSDAGTIVPTGIQVGLGVQTASIYRITEQGSLANTGNPFDLAINGDGYFRIQMPNGNDAYTRAGSFAVSPEGEIVTADGYTVAPGIVIPQGARSVAINEQGQVQALIDGQTDPQTVGQLELSTFNNDAGLEAIGNNLFLESAASGAAATGTPSSPGYGYVMQGFVEASNVNAVTEITSLIQAQRAYEMNARVITASDEMMSATSNLR</sequence>
<dbReference type="NCBIfam" id="TIGR02488">
    <property type="entry name" value="flgG_G_neg"/>
    <property type="match status" value="1"/>
</dbReference>
<keyword evidence="4 8" id="KW-0975">Bacterial flagellum</keyword>
<organism evidence="12 13">
    <name type="scientific">Maricaulis salignorans</name>
    <dbReference type="NCBI Taxonomy" id="144026"/>
    <lineage>
        <taxon>Bacteria</taxon>
        <taxon>Pseudomonadati</taxon>
        <taxon>Pseudomonadota</taxon>
        <taxon>Alphaproteobacteria</taxon>
        <taxon>Maricaulales</taxon>
        <taxon>Maricaulaceae</taxon>
        <taxon>Maricaulis</taxon>
    </lineage>
</organism>
<dbReference type="InterPro" id="IPR037925">
    <property type="entry name" value="FlgE/F/G-like"/>
</dbReference>
<evidence type="ECO:0000256" key="8">
    <source>
        <dbReference type="RuleBase" id="RU362116"/>
    </source>
</evidence>
<keyword evidence="12" id="KW-0966">Cell projection</keyword>
<dbReference type="RefSeq" id="WP_091771438.1">
    <property type="nucleotide sequence ID" value="NZ_FNHG01000019.1"/>
</dbReference>
<feature type="domain" description="Flagellar basal body rod protein N-terminal" evidence="9">
    <location>
        <begin position="5"/>
        <end position="34"/>
    </location>
</feature>
<evidence type="ECO:0000256" key="3">
    <source>
        <dbReference type="ARBA" id="ARBA00017948"/>
    </source>
</evidence>
<reference evidence="12 13" key="1">
    <citation type="submission" date="2016-10" db="EMBL/GenBank/DDBJ databases">
        <authorList>
            <person name="de Groot N.N."/>
        </authorList>
    </citation>
    <scope>NUCLEOTIDE SEQUENCE [LARGE SCALE GENOMIC DNA]</scope>
    <source>
        <strain evidence="12 13">DSM 16077</strain>
    </source>
</reference>
<comment type="subcellular location">
    <subcellularLocation>
        <location evidence="1 8">Bacterial flagellum basal body</location>
    </subcellularLocation>
</comment>
<dbReference type="GO" id="GO:0071978">
    <property type="term" value="P:bacterial-type flagellum-dependent swarming motility"/>
    <property type="evidence" value="ECO:0007669"/>
    <property type="project" value="TreeGrafter"/>
</dbReference>
<dbReference type="InterPro" id="IPR020013">
    <property type="entry name" value="Flagellar_FlgE/F/G"/>
</dbReference>
<evidence type="ECO:0000313" key="13">
    <source>
        <dbReference type="Proteomes" id="UP000199759"/>
    </source>
</evidence>
<evidence type="ECO:0000313" key="12">
    <source>
        <dbReference type="EMBL" id="SDM71584.1"/>
    </source>
</evidence>
<dbReference type="OrthoDB" id="9804559at2"/>
<comment type="similarity">
    <text evidence="2 8">Belongs to the flagella basal body rod proteins family.</text>
</comment>
<keyword evidence="12" id="KW-0969">Cilium</keyword>
<dbReference type="PANTHER" id="PTHR30435:SF19">
    <property type="entry name" value="FLAGELLAR BASAL-BODY ROD PROTEIN FLGG"/>
    <property type="match status" value="1"/>
</dbReference>
<dbReference type="AlphaFoldDB" id="A0A1G9VHA1"/>
<dbReference type="InterPro" id="IPR010930">
    <property type="entry name" value="Flg_bb/hook_C_dom"/>
</dbReference>
<dbReference type="SUPFAM" id="SSF117143">
    <property type="entry name" value="Flagellar hook protein flgE"/>
    <property type="match status" value="1"/>
</dbReference>
<dbReference type="STRING" id="144026.SAMN04488568_11944"/>
<evidence type="ECO:0000256" key="7">
    <source>
        <dbReference type="NCBIfam" id="TIGR02488"/>
    </source>
</evidence>
<name>A0A1G9VHA1_9PROT</name>
<dbReference type="Proteomes" id="UP000199759">
    <property type="component" value="Unassembled WGS sequence"/>
</dbReference>
<comment type="subunit">
    <text evidence="5 8">The basal body constitutes a major portion of the flagellar organelle and consists of four rings (L,P,S, and M) mounted on a central rod. The rod consists of about 26 subunits of FlgG in the distal portion, and FlgB, FlgC and FlgF are thought to build up the proximal portion of the rod with about 6 subunits each.</text>
</comment>
<evidence type="ECO:0000256" key="6">
    <source>
        <dbReference type="ARBA" id="ARBA00032912"/>
    </source>
</evidence>
<dbReference type="Pfam" id="PF06429">
    <property type="entry name" value="Flg_bbr_C"/>
    <property type="match status" value="1"/>
</dbReference>
<dbReference type="PROSITE" id="PS00588">
    <property type="entry name" value="FLAGELLA_BB_ROD"/>
    <property type="match status" value="1"/>
</dbReference>
<dbReference type="Pfam" id="PF00460">
    <property type="entry name" value="Flg_bb_rod"/>
    <property type="match status" value="1"/>
</dbReference>
<evidence type="ECO:0000256" key="2">
    <source>
        <dbReference type="ARBA" id="ARBA00009677"/>
    </source>
</evidence>
<evidence type="ECO:0000259" key="11">
    <source>
        <dbReference type="Pfam" id="PF22692"/>
    </source>
</evidence>
<evidence type="ECO:0000259" key="10">
    <source>
        <dbReference type="Pfam" id="PF06429"/>
    </source>
</evidence>
<dbReference type="GO" id="GO:0009426">
    <property type="term" value="C:bacterial-type flagellum basal body, distal rod"/>
    <property type="evidence" value="ECO:0007669"/>
    <property type="project" value="UniProtKB-UniRule"/>
</dbReference>
<dbReference type="EMBL" id="FNHG01000019">
    <property type="protein sequence ID" value="SDM71584.1"/>
    <property type="molecule type" value="Genomic_DNA"/>
</dbReference>
<dbReference type="InterPro" id="IPR019776">
    <property type="entry name" value="Flagellar_basal_body_rod_CS"/>
</dbReference>
<proteinExistence type="inferred from homology"/>
<evidence type="ECO:0000256" key="1">
    <source>
        <dbReference type="ARBA" id="ARBA00004117"/>
    </source>
</evidence>
<accession>A0A1G9VHA1</accession>
<dbReference type="PANTHER" id="PTHR30435">
    <property type="entry name" value="FLAGELLAR PROTEIN"/>
    <property type="match status" value="1"/>
</dbReference>
<gene>
    <name evidence="12" type="ORF">SAMN04488568_11944</name>
</gene>
<evidence type="ECO:0000259" key="9">
    <source>
        <dbReference type="Pfam" id="PF00460"/>
    </source>
</evidence>
<dbReference type="InterPro" id="IPR053967">
    <property type="entry name" value="LlgE_F_G-like_D1"/>
</dbReference>